<dbReference type="GO" id="GO:0005930">
    <property type="term" value="C:axoneme"/>
    <property type="evidence" value="ECO:0007669"/>
    <property type="project" value="TreeGrafter"/>
</dbReference>
<feature type="region of interest" description="Disordered" evidence="2">
    <location>
        <begin position="990"/>
        <end position="1018"/>
    </location>
</feature>
<reference evidence="4 5" key="2">
    <citation type="journal article" date="2021" name="Genomics">
        <title>High-quality reference genome for Clonorchis sinensis.</title>
        <authorList>
            <person name="Young N.D."/>
            <person name="Stroehlein A.J."/>
            <person name="Kinkar L."/>
            <person name="Wang T."/>
            <person name="Sohn W.M."/>
            <person name="Chang B.C.H."/>
            <person name="Kaur P."/>
            <person name="Weisz D."/>
            <person name="Dudchenko O."/>
            <person name="Aiden E.L."/>
            <person name="Korhonen P.K."/>
            <person name="Gasser R.B."/>
        </authorList>
    </citation>
    <scope>NUCLEOTIDE SEQUENCE [LARGE SCALE GENOMIC DNA]</scope>
    <source>
        <strain evidence="4">Cs-k2</strain>
    </source>
</reference>
<dbReference type="Pfam" id="PF15927">
    <property type="entry name" value="Casc1_N"/>
    <property type="match status" value="1"/>
</dbReference>
<dbReference type="FunCoup" id="A0A3R7GS88">
    <property type="interactions" value="7"/>
</dbReference>
<dbReference type="EMBL" id="NIRI02000056">
    <property type="protein sequence ID" value="KAG5445164.1"/>
    <property type="molecule type" value="Genomic_DNA"/>
</dbReference>
<name>A0A3R7GS88_CLOSI</name>
<evidence type="ECO:0000259" key="3">
    <source>
        <dbReference type="Pfam" id="PF15927"/>
    </source>
</evidence>
<evidence type="ECO:0000313" key="4">
    <source>
        <dbReference type="EMBL" id="KAG5445164.1"/>
    </source>
</evidence>
<dbReference type="Proteomes" id="UP000286415">
    <property type="component" value="Unassembled WGS sequence"/>
</dbReference>
<dbReference type="PANTHER" id="PTHR20929:SF11">
    <property type="entry name" value="DYNEIN AXONEMAL INTERMEDIATE CHAIN 7"/>
    <property type="match status" value="1"/>
</dbReference>
<accession>A0A3R7GS88</accession>
<dbReference type="InterPro" id="IPR023247">
    <property type="entry name" value="IC97/Dnai7-like"/>
</dbReference>
<sequence>MTADCPQAANIPFKIMECTPRQAILFRPITNILISRRSTDRSYPFLHDKPFDRASSARQAFGNSCTTQTVQRVGAVRGLTKNNERNVARTFKAFLSGVLSVTGSPLSYWKETAVTPIYKIVQQGFLPNRWCVLNELVLTNSLTQAKLDGLISDAIFIDFSKSFDRALHSVASKSRLDLLHFGPGLHWSSSRLHFEAASVSGSISYHMFIQVHVYLFERLEILRFKCQSHCEDSYQKVLSYLPLFKMAFVLHHEKSAKRHSPFHGGLGETSTALFAWTCRHYMGPTSDRFLSMLTKLLTRDAKKAREFVEYETHPGVFDLFSPVYRHFRRDLLINYTNRFFTVDQNDKRWLFKLHLEHEEQRCTLLRFFISGERKPLNGKNQTYPLIFAGNFKHWSFRGTALNDENSVYMLFSENFANAFVMHGGMNQKNSKLDSRKVLGTQLISSESFSAHHEKLAQWVSIVVRMTWSNFLHVARTNFETLYGASFGSPCEYANSGPIRNVAALFEGIPRLARAVFTAFLPIDYERKLRVSYAFFGQAQVDGFFTIDPTETRRVHYNIFKLGARPSGFGCLICGMVFLGQLPILHIGPSSTRFQMHLMSPSKLLPADKKKKEEEDRKRAEEGMLHCASFRPCQDEARLQAEEEENARQLREKEEKRKKQVQEKEELRRRKIELNETRELLQEHRIRLEQLEAERRADYAWKRYFRCDGSPNPSIEKEVNTFMSLWRLDETRLTMEEVMDDSVHSLKLIDELQTLVADIGENEEDAQTLLTYRRTMHELRQLVHEKLDRATVETLSRAVHFADHETSNLQKTWRNDWIAVCIWANLSKNPRFLISFMKFDNYSVECASYISRKAKKKIIQAPKEKTKKEAKAQAMHTESELAEKAPTEELAADLFNDQNKTSHSGDAEETAAEIEEVIEPPPEDLISTPEPDEWERADLCSDAVDLGEYHVIGGVIRFDLLTLPRQPKSGRGWSITTCVRPPNLTPFEYIVDTGRKGSPVTGSEGGGEKKEERKEEKPPVQVKFRLPPCLVIAEEPILARWDPEVNQWRKSGIELEEFKEDENLIVLRTSVFGTMAIFQDFHINMPFQSWELRPLPFRQSKTTNPSHSVSGATNDYTLGLGEAAPMASMFSAPVYRSHTGARSTQATNEQIREPPPSISVVDVTATEPSKDRQQTGAPEKMMMILGPVPTLGLSDEAYLSEVPDTNQCVLTITGGLTELRLHILGERIAVLPSLPEPVNFAEPGDSNAAESDAVQEIPNHHRHELTHLLGRWFTPDELITVLQLSGVNMFPRDDSVCRVDCLDKNPIVEQRLYEQMALLSPAFAFGWSRWNAECRDRNTIIVTAVEHVDQEHAVDEDSWRVYAMDRKKVTRLKMREYDETYSREVDPNQPFHADFYHMCMDMGSQEAKRRVRKIDLKYFKTVKQMLQVTRLAVFS</sequence>
<feature type="region of interest" description="Disordered" evidence="2">
    <location>
        <begin position="640"/>
        <end position="664"/>
    </location>
</feature>
<dbReference type="PRINTS" id="PR02043">
    <property type="entry name" value="CANCERSCCP1"/>
</dbReference>
<protein>
    <submittedName>
        <fullName evidence="4">Protein casc1</fullName>
    </submittedName>
</protein>
<feature type="domain" description="IC97/Casc1 N-terminal" evidence="3">
    <location>
        <begin position="633"/>
        <end position="830"/>
    </location>
</feature>
<dbReference type="GO" id="GO:0008017">
    <property type="term" value="F:microtubule binding"/>
    <property type="evidence" value="ECO:0007669"/>
    <property type="project" value="TreeGrafter"/>
</dbReference>
<comment type="caution">
    <text evidence="4">The sequence shown here is derived from an EMBL/GenBank/DDBJ whole genome shotgun (WGS) entry which is preliminary data.</text>
</comment>
<feature type="compositionally biased region" description="Basic and acidic residues" evidence="2">
    <location>
        <begin position="861"/>
        <end position="882"/>
    </location>
</feature>
<gene>
    <name evidence="4" type="ORF">CSKR_103334</name>
</gene>
<dbReference type="InterPro" id="IPR031826">
    <property type="entry name" value="IC97/Casc1_N"/>
</dbReference>
<feature type="compositionally biased region" description="Basic and acidic residues" evidence="2">
    <location>
        <begin position="1005"/>
        <end position="1017"/>
    </location>
</feature>
<feature type="region of interest" description="Disordered" evidence="2">
    <location>
        <begin position="860"/>
        <end position="882"/>
    </location>
</feature>
<organism evidence="4 5">
    <name type="scientific">Clonorchis sinensis</name>
    <name type="common">Chinese liver fluke</name>
    <dbReference type="NCBI Taxonomy" id="79923"/>
    <lineage>
        <taxon>Eukaryota</taxon>
        <taxon>Metazoa</taxon>
        <taxon>Spiralia</taxon>
        <taxon>Lophotrochozoa</taxon>
        <taxon>Platyhelminthes</taxon>
        <taxon>Trematoda</taxon>
        <taxon>Digenea</taxon>
        <taxon>Opisthorchiida</taxon>
        <taxon>Opisthorchiata</taxon>
        <taxon>Opisthorchiidae</taxon>
        <taxon>Clonorchis</taxon>
    </lineage>
</organism>
<evidence type="ECO:0000313" key="5">
    <source>
        <dbReference type="Proteomes" id="UP000286415"/>
    </source>
</evidence>
<dbReference type="PANTHER" id="PTHR20929">
    <property type="entry name" value="LUNG ADENOMA SUSCEPTIBILITY 1-RELATED"/>
    <property type="match status" value="1"/>
</dbReference>
<dbReference type="GO" id="GO:0048487">
    <property type="term" value="F:beta-tubulin binding"/>
    <property type="evidence" value="ECO:0007669"/>
    <property type="project" value="TreeGrafter"/>
</dbReference>
<evidence type="ECO:0000256" key="1">
    <source>
        <dbReference type="ARBA" id="ARBA00024332"/>
    </source>
</evidence>
<keyword evidence="5" id="KW-1185">Reference proteome</keyword>
<comment type="similarity">
    <text evidence="1">Belongs to the DNAI7 family.</text>
</comment>
<evidence type="ECO:0000256" key="2">
    <source>
        <dbReference type="SAM" id="MobiDB-lite"/>
    </source>
</evidence>
<reference evidence="4 5" key="1">
    <citation type="journal article" date="2018" name="Biotechnol. Adv.">
        <title>Improved genomic resources and new bioinformatic workflow for the carcinogenic parasite Clonorchis sinensis: Biotechnological implications.</title>
        <authorList>
            <person name="Wang D."/>
            <person name="Korhonen P.K."/>
            <person name="Gasser R.B."/>
            <person name="Young N.D."/>
        </authorList>
    </citation>
    <scope>NUCLEOTIDE SEQUENCE [LARGE SCALE GENOMIC DNA]</scope>
    <source>
        <strain evidence="4">Cs-k2</strain>
    </source>
</reference>
<dbReference type="InParanoid" id="A0A3R7GS88"/>
<dbReference type="STRING" id="79923.A0A3R7GS88"/>
<dbReference type="OrthoDB" id="297923at2759"/>
<proteinExistence type="inferred from homology"/>